<dbReference type="InterPro" id="IPR004252">
    <property type="entry name" value="Probable_transposase_24"/>
</dbReference>
<feature type="domain" description="DUF4216" evidence="2">
    <location>
        <begin position="1"/>
        <end position="51"/>
    </location>
</feature>
<dbReference type="PANTHER" id="PTHR33144:SF16">
    <property type="entry name" value="OS02G0129000 PROTEIN"/>
    <property type="match status" value="1"/>
</dbReference>
<evidence type="ECO:0000313" key="3">
    <source>
        <dbReference type="EMBL" id="KAF5932761.1"/>
    </source>
</evidence>
<reference evidence="4" key="1">
    <citation type="journal article" date="2020" name="Nat. Commun.">
        <title>Genome assembly of wild tea tree DASZ reveals pedigree and selection history of tea varieties.</title>
        <authorList>
            <person name="Zhang W."/>
            <person name="Zhang Y."/>
            <person name="Qiu H."/>
            <person name="Guo Y."/>
            <person name="Wan H."/>
            <person name="Zhang X."/>
            <person name="Scossa F."/>
            <person name="Alseekh S."/>
            <person name="Zhang Q."/>
            <person name="Wang P."/>
            <person name="Xu L."/>
            <person name="Schmidt M.H."/>
            <person name="Jia X."/>
            <person name="Li D."/>
            <person name="Zhu A."/>
            <person name="Guo F."/>
            <person name="Chen W."/>
            <person name="Ni D."/>
            <person name="Usadel B."/>
            <person name="Fernie A.R."/>
            <person name="Wen W."/>
        </authorList>
    </citation>
    <scope>NUCLEOTIDE SEQUENCE [LARGE SCALE GENOMIC DNA]</scope>
    <source>
        <strain evidence="4">cv. G240</strain>
    </source>
</reference>
<dbReference type="Proteomes" id="UP000593564">
    <property type="component" value="Unassembled WGS sequence"/>
</dbReference>
<dbReference type="PANTHER" id="PTHR33144">
    <property type="entry name" value="OS10G0409366 PROTEIN-RELATED"/>
    <property type="match status" value="1"/>
</dbReference>
<dbReference type="InterPro" id="IPR025312">
    <property type="entry name" value="DUF4216"/>
</dbReference>
<evidence type="ECO:0000259" key="2">
    <source>
        <dbReference type="Pfam" id="PF13952"/>
    </source>
</evidence>
<feature type="region of interest" description="Disordered" evidence="1">
    <location>
        <begin position="291"/>
        <end position="315"/>
    </location>
</feature>
<protein>
    <recommendedName>
        <fullName evidence="2">DUF4216 domain-containing protein</fullName>
    </recommendedName>
</protein>
<comment type="caution">
    <text evidence="3">The sequence shown here is derived from an EMBL/GenBank/DDBJ whole genome shotgun (WGS) entry which is preliminary data.</text>
</comment>
<dbReference type="Pfam" id="PF03004">
    <property type="entry name" value="Transposase_24"/>
    <property type="match status" value="1"/>
</dbReference>
<accession>A0A7J7FXQ6</accession>
<evidence type="ECO:0000313" key="4">
    <source>
        <dbReference type="Proteomes" id="UP000593564"/>
    </source>
</evidence>
<sequence>MKEDVFKFKLVNFKHLLYRDDHQNHEPFILASQAEQVRYVPDPLEPYWNVVVMMSQRGLFDMKSNDPQDEPYMDQQLEENVMFRDEEVGWNNLLYAPEGLKQVVIDSCNKLWKDHKHKTKTNHYKPFKDDPNINEKVPLDILPEQWRVMVEYWSSKDAMKIANRNSKNRELRGPVHRTGRTPFADVRHKMITDGESTNKMSVFMKTRMITDPNVKLFLDEYNEELSMIDEPLRTKEGVPRSAVYKKDVSPSQASSSSTVEEITQQVRQTVTQEIEQRLTVEIEQRVTEKLKLPNASSGREQVRKSVGDHDSQDDALLGSLVQVLHED</sequence>
<dbReference type="Pfam" id="PF13952">
    <property type="entry name" value="DUF4216"/>
    <property type="match status" value="1"/>
</dbReference>
<gene>
    <name evidence="3" type="ORF">HYC85_028932</name>
</gene>
<dbReference type="EMBL" id="JACBKZ010000014">
    <property type="protein sequence ID" value="KAF5932761.1"/>
    <property type="molecule type" value="Genomic_DNA"/>
</dbReference>
<reference evidence="3 4" key="2">
    <citation type="submission" date="2020-07" db="EMBL/GenBank/DDBJ databases">
        <title>Genome assembly of wild tea tree DASZ reveals pedigree and selection history of tea varieties.</title>
        <authorList>
            <person name="Zhang W."/>
        </authorList>
    </citation>
    <scope>NUCLEOTIDE SEQUENCE [LARGE SCALE GENOMIC DNA]</scope>
    <source>
        <strain evidence="4">cv. G240</strain>
        <tissue evidence="3">Leaf</tissue>
    </source>
</reference>
<evidence type="ECO:0000256" key="1">
    <source>
        <dbReference type="SAM" id="MobiDB-lite"/>
    </source>
</evidence>
<dbReference type="AlphaFoldDB" id="A0A7J7FXQ6"/>
<organism evidence="3 4">
    <name type="scientific">Camellia sinensis</name>
    <name type="common">Tea plant</name>
    <name type="synonym">Thea sinensis</name>
    <dbReference type="NCBI Taxonomy" id="4442"/>
    <lineage>
        <taxon>Eukaryota</taxon>
        <taxon>Viridiplantae</taxon>
        <taxon>Streptophyta</taxon>
        <taxon>Embryophyta</taxon>
        <taxon>Tracheophyta</taxon>
        <taxon>Spermatophyta</taxon>
        <taxon>Magnoliopsida</taxon>
        <taxon>eudicotyledons</taxon>
        <taxon>Gunneridae</taxon>
        <taxon>Pentapetalae</taxon>
        <taxon>asterids</taxon>
        <taxon>Ericales</taxon>
        <taxon>Theaceae</taxon>
        <taxon>Camellia</taxon>
    </lineage>
</organism>
<keyword evidence="4" id="KW-1185">Reference proteome</keyword>
<name>A0A7J7FXQ6_CAMSI</name>
<feature type="compositionally biased region" description="Basic and acidic residues" evidence="1">
    <location>
        <begin position="300"/>
        <end position="312"/>
    </location>
</feature>
<proteinExistence type="predicted"/>